<sequence>MLITTRQTRKESKNEGANCMELNTQNGYAGNCRLISVDGAHLDLEKSNTRGAPEKRESTKEKYWCGAEWM</sequence>
<accession>A0A5B7HNB1</accession>
<dbReference type="EMBL" id="VSRR010031546">
    <property type="protein sequence ID" value="MPC70687.1"/>
    <property type="molecule type" value="Genomic_DNA"/>
</dbReference>
<gene>
    <name evidence="1" type="ORF">E2C01_064942</name>
</gene>
<evidence type="ECO:0000313" key="1">
    <source>
        <dbReference type="EMBL" id="MPC70687.1"/>
    </source>
</evidence>
<reference evidence="1 2" key="1">
    <citation type="submission" date="2019-05" db="EMBL/GenBank/DDBJ databases">
        <title>Another draft genome of Portunus trituberculatus and its Hox gene families provides insights of decapod evolution.</title>
        <authorList>
            <person name="Jeong J.-H."/>
            <person name="Song I."/>
            <person name="Kim S."/>
            <person name="Choi T."/>
            <person name="Kim D."/>
            <person name="Ryu S."/>
            <person name="Kim W."/>
        </authorList>
    </citation>
    <scope>NUCLEOTIDE SEQUENCE [LARGE SCALE GENOMIC DNA]</scope>
    <source>
        <tissue evidence="1">Muscle</tissue>
    </source>
</reference>
<keyword evidence="2" id="KW-1185">Reference proteome</keyword>
<comment type="caution">
    <text evidence="1">The sequence shown here is derived from an EMBL/GenBank/DDBJ whole genome shotgun (WGS) entry which is preliminary data.</text>
</comment>
<evidence type="ECO:0000313" key="2">
    <source>
        <dbReference type="Proteomes" id="UP000324222"/>
    </source>
</evidence>
<dbReference type="AlphaFoldDB" id="A0A5B7HNB1"/>
<proteinExistence type="predicted"/>
<organism evidence="1 2">
    <name type="scientific">Portunus trituberculatus</name>
    <name type="common">Swimming crab</name>
    <name type="synonym">Neptunus trituberculatus</name>
    <dbReference type="NCBI Taxonomy" id="210409"/>
    <lineage>
        <taxon>Eukaryota</taxon>
        <taxon>Metazoa</taxon>
        <taxon>Ecdysozoa</taxon>
        <taxon>Arthropoda</taxon>
        <taxon>Crustacea</taxon>
        <taxon>Multicrustacea</taxon>
        <taxon>Malacostraca</taxon>
        <taxon>Eumalacostraca</taxon>
        <taxon>Eucarida</taxon>
        <taxon>Decapoda</taxon>
        <taxon>Pleocyemata</taxon>
        <taxon>Brachyura</taxon>
        <taxon>Eubrachyura</taxon>
        <taxon>Portunoidea</taxon>
        <taxon>Portunidae</taxon>
        <taxon>Portuninae</taxon>
        <taxon>Portunus</taxon>
    </lineage>
</organism>
<name>A0A5B7HNB1_PORTR</name>
<dbReference type="Proteomes" id="UP000324222">
    <property type="component" value="Unassembled WGS sequence"/>
</dbReference>
<protein>
    <submittedName>
        <fullName evidence="1">Uncharacterized protein</fullName>
    </submittedName>
</protein>